<evidence type="ECO:0000313" key="4">
    <source>
        <dbReference type="Proteomes" id="UP001523392"/>
    </source>
</evidence>
<feature type="chain" id="PRO_5045798750" evidence="2">
    <location>
        <begin position="22"/>
        <end position="120"/>
    </location>
</feature>
<evidence type="ECO:0000256" key="2">
    <source>
        <dbReference type="SAM" id="SignalP"/>
    </source>
</evidence>
<sequence>MNRLPALLLGLGLVATMTAPAAATDAPRRSRKPPALEVVKLPPAPLPPRDAVPGSGPAPIPNRELEAPAARAAQGPRLDPSLITRPLPSRGVAADGNPSRLEEKLFEPAPGARLRVPFSY</sequence>
<keyword evidence="4" id="KW-1185">Reference proteome</keyword>
<proteinExistence type="predicted"/>
<feature type="compositionally biased region" description="Pro residues" evidence="1">
    <location>
        <begin position="42"/>
        <end position="60"/>
    </location>
</feature>
<evidence type="ECO:0000256" key="1">
    <source>
        <dbReference type="SAM" id="MobiDB-lite"/>
    </source>
</evidence>
<reference evidence="3 4" key="1">
    <citation type="submission" date="2021-12" db="EMBL/GenBank/DDBJ databases">
        <title>Siccirubricoccus leaddurans sp. nov., a high concentration Zn2+ tolerance bacterium.</title>
        <authorList>
            <person name="Cao Y."/>
        </authorList>
    </citation>
    <scope>NUCLEOTIDE SEQUENCE [LARGE SCALE GENOMIC DNA]</scope>
    <source>
        <strain evidence="3 4">KC 17139</strain>
    </source>
</reference>
<organism evidence="3 4">
    <name type="scientific">Siccirubricoccus soli</name>
    <dbReference type="NCBI Taxonomy" id="2899147"/>
    <lineage>
        <taxon>Bacteria</taxon>
        <taxon>Pseudomonadati</taxon>
        <taxon>Pseudomonadota</taxon>
        <taxon>Alphaproteobacteria</taxon>
        <taxon>Acetobacterales</taxon>
        <taxon>Roseomonadaceae</taxon>
        <taxon>Siccirubricoccus</taxon>
    </lineage>
</organism>
<name>A0ABT1DCC6_9PROT</name>
<dbReference type="RefSeq" id="WP_252956277.1">
    <property type="nucleotide sequence ID" value="NZ_JAFIRR010000206.1"/>
</dbReference>
<gene>
    <name evidence="3" type="ORF">JYK14_25985</name>
</gene>
<dbReference type="EMBL" id="JAFIRR010000206">
    <property type="protein sequence ID" value="MCO6419589.1"/>
    <property type="molecule type" value="Genomic_DNA"/>
</dbReference>
<feature type="signal peptide" evidence="2">
    <location>
        <begin position="1"/>
        <end position="21"/>
    </location>
</feature>
<evidence type="ECO:0000313" key="3">
    <source>
        <dbReference type="EMBL" id="MCO6419589.1"/>
    </source>
</evidence>
<dbReference type="Proteomes" id="UP001523392">
    <property type="component" value="Unassembled WGS sequence"/>
</dbReference>
<protein>
    <submittedName>
        <fullName evidence="3">Uncharacterized protein</fullName>
    </submittedName>
</protein>
<feature type="region of interest" description="Disordered" evidence="1">
    <location>
        <begin position="20"/>
        <end position="99"/>
    </location>
</feature>
<accession>A0ABT1DCC6</accession>
<comment type="caution">
    <text evidence="3">The sequence shown here is derived from an EMBL/GenBank/DDBJ whole genome shotgun (WGS) entry which is preliminary data.</text>
</comment>
<keyword evidence="2" id="KW-0732">Signal</keyword>